<keyword evidence="3" id="KW-1185">Reference proteome</keyword>
<evidence type="ECO:0000313" key="3">
    <source>
        <dbReference type="Proteomes" id="UP001520654"/>
    </source>
</evidence>
<dbReference type="EMBL" id="JAINUL010000001">
    <property type="protein sequence ID" value="MCC0100699.1"/>
    <property type="molecule type" value="Genomic_DNA"/>
</dbReference>
<organism evidence="2 3">
    <name type="scientific">Streptomyces flavotricini</name>
    <dbReference type="NCBI Taxonomy" id="66888"/>
    <lineage>
        <taxon>Bacteria</taxon>
        <taxon>Bacillati</taxon>
        <taxon>Actinomycetota</taxon>
        <taxon>Actinomycetes</taxon>
        <taxon>Kitasatosporales</taxon>
        <taxon>Streptomycetaceae</taxon>
        <taxon>Streptomyces</taxon>
    </lineage>
</organism>
<dbReference type="Proteomes" id="UP001520654">
    <property type="component" value="Unassembled WGS sequence"/>
</dbReference>
<gene>
    <name evidence="2" type="ORF">K7B10_39295</name>
</gene>
<comment type="caution">
    <text evidence="2">The sequence shown here is derived from an EMBL/GenBank/DDBJ whole genome shotgun (WGS) entry which is preliminary data.</text>
</comment>
<feature type="region of interest" description="Disordered" evidence="1">
    <location>
        <begin position="1"/>
        <end position="30"/>
    </location>
</feature>
<evidence type="ECO:0000313" key="2">
    <source>
        <dbReference type="EMBL" id="MCC0100699.1"/>
    </source>
</evidence>
<reference evidence="2 3" key="1">
    <citation type="submission" date="2021-08" db="EMBL/GenBank/DDBJ databases">
        <title>Genomic Architecture of Streptomyces flavotricini NGL1 and Streptomyces erythrochromogenes HMS4 With Differential Plant Beneficial attributes and laccase production capabilities.</title>
        <authorList>
            <person name="Salwan R."/>
            <person name="Kaur R."/>
            <person name="Sharma V."/>
        </authorList>
    </citation>
    <scope>NUCLEOTIDE SEQUENCE [LARGE SCALE GENOMIC DNA]</scope>
    <source>
        <strain evidence="2 3">NGL1</strain>
    </source>
</reference>
<sequence length="84" mass="8972">MPERPTIDQAAPCRSLHAAGDWRPQRGDLAADTTRGRTGVVVSLPEDTGTRVYHLRPEGGGTDWTAHRASLTPAPESPGREVTG</sequence>
<name>A0ABS8EIC8_9ACTN</name>
<dbReference type="RefSeq" id="WP_229344589.1">
    <property type="nucleotide sequence ID" value="NZ_JAINUL010000001.1"/>
</dbReference>
<evidence type="ECO:0000256" key="1">
    <source>
        <dbReference type="SAM" id="MobiDB-lite"/>
    </source>
</evidence>
<feature type="region of interest" description="Disordered" evidence="1">
    <location>
        <begin position="51"/>
        <end position="84"/>
    </location>
</feature>
<proteinExistence type="predicted"/>
<protein>
    <submittedName>
        <fullName evidence="2">Uncharacterized protein</fullName>
    </submittedName>
</protein>
<accession>A0ABS8EIC8</accession>